<sequence length="531" mass="61326">MIYSHFPPKVPPNIYSTYTQPYTYPPTMFSTAPMKTNIGKTLPNCVPTKTNQLAPNATHYAPYPYFIQPPCRTNVKPFPQQQIGSAQPIPSPATHQQKTLPSKNVKLQPYHPYFNYMRPTNGPPQKYPFAPMYRNNLPPPPLPQHIKPMQTHMNNTTKQTFIKLQDFNTTRHTPVNTSSRQAPLYFKSSAIGQAPPPPHAAYRSPNSVNMMLLMNNNNNNNNNKNRSIKPPPPTVSLAILNNQNEPIIIDEDDTTTQEKIELPKENNQQSKLNMEPQKALISEEQHMKNMMLDRIKKQKEEKWPSTFKSTIVGKSDREYYSHVVHNAKVELIPCLIRRDVESTPTKVKLFKNLMRHHYKDKWEEHYQIGSIDYCHMQEHHVSQVNSLLSVFFWPDIDLSDGLSEPELSVIVLYKRLVIGCGFITPQGYIPYLFTHPEWRRNGIAKFMLCQLIKSLDGCSSDPSVEDDYVRKELVDITLHVNSSNKGSIALCEMFGFKSEEKIVDFYRNLHGNNINVDRKQEMEATFYRLKR</sequence>
<name>A0AAW2ZQH0_9EUKA</name>
<dbReference type="EMBL" id="JAOPGA020001843">
    <property type="protein sequence ID" value="KAL0491695.1"/>
    <property type="molecule type" value="Genomic_DNA"/>
</dbReference>
<dbReference type="CDD" id="cd04301">
    <property type="entry name" value="NAT_SF"/>
    <property type="match status" value="1"/>
</dbReference>
<dbReference type="InterPro" id="IPR016181">
    <property type="entry name" value="Acyl_CoA_acyltransferase"/>
</dbReference>
<keyword evidence="3" id="KW-1185">Reference proteome</keyword>
<gene>
    <name evidence="2" type="ORF">AKO1_010159</name>
</gene>
<dbReference type="Gene3D" id="3.40.630.30">
    <property type="match status" value="1"/>
</dbReference>
<dbReference type="AlphaFoldDB" id="A0AAW2ZQH0"/>
<reference evidence="2 3" key="1">
    <citation type="submission" date="2024-03" db="EMBL/GenBank/DDBJ databases">
        <title>The Acrasis kona genome and developmental transcriptomes reveal deep origins of eukaryotic multicellular pathways.</title>
        <authorList>
            <person name="Sheikh S."/>
            <person name="Fu C.-J."/>
            <person name="Brown M.W."/>
            <person name="Baldauf S.L."/>
        </authorList>
    </citation>
    <scope>NUCLEOTIDE SEQUENCE [LARGE SCALE GENOMIC DNA]</scope>
    <source>
        <strain evidence="2 3">ATCC MYA-3509</strain>
    </source>
</reference>
<dbReference type="SUPFAM" id="SSF55729">
    <property type="entry name" value="Acyl-CoA N-acyltransferases (Nat)"/>
    <property type="match status" value="1"/>
</dbReference>
<comment type="caution">
    <text evidence="2">The sequence shown here is derived from an EMBL/GenBank/DDBJ whole genome shotgun (WGS) entry which is preliminary data.</text>
</comment>
<feature type="domain" description="N-acetyltransferase" evidence="1">
    <location>
        <begin position="371"/>
        <end position="523"/>
    </location>
</feature>
<protein>
    <recommendedName>
        <fullName evidence="1">N-acetyltransferase domain-containing protein</fullName>
    </recommendedName>
</protein>
<evidence type="ECO:0000259" key="1">
    <source>
        <dbReference type="PROSITE" id="PS51186"/>
    </source>
</evidence>
<dbReference type="InterPro" id="IPR000182">
    <property type="entry name" value="GNAT_dom"/>
</dbReference>
<evidence type="ECO:0000313" key="3">
    <source>
        <dbReference type="Proteomes" id="UP001431209"/>
    </source>
</evidence>
<evidence type="ECO:0000313" key="2">
    <source>
        <dbReference type="EMBL" id="KAL0491695.1"/>
    </source>
</evidence>
<organism evidence="2 3">
    <name type="scientific">Acrasis kona</name>
    <dbReference type="NCBI Taxonomy" id="1008807"/>
    <lineage>
        <taxon>Eukaryota</taxon>
        <taxon>Discoba</taxon>
        <taxon>Heterolobosea</taxon>
        <taxon>Tetramitia</taxon>
        <taxon>Eutetramitia</taxon>
        <taxon>Acrasidae</taxon>
        <taxon>Acrasis</taxon>
    </lineage>
</organism>
<dbReference type="Proteomes" id="UP001431209">
    <property type="component" value="Unassembled WGS sequence"/>
</dbReference>
<dbReference type="GO" id="GO:0016747">
    <property type="term" value="F:acyltransferase activity, transferring groups other than amino-acyl groups"/>
    <property type="evidence" value="ECO:0007669"/>
    <property type="project" value="InterPro"/>
</dbReference>
<dbReference type="PROSITE" id="PS51186">
    <property type="entry name" value="GNAT"/>
    <property type="match status" value="1"/>
</dbReference>
<proteinExistence type="predicted"/>
<accession>A0AAW2ZQH0</accession>